<name>A0A9N9A1A3_9GLOM</name>
<dbReference type="PROSITE" id="PS00344">
    <property type="entry name" value="GATA_ZN_FINGER_1"/>
    <property type="match status" value="1"/>
</dbReference>
<dbReference type="GO" id="GO:0000981">
    <property type="term" value="F:DNA-binding transcription factor activity, RNA polymerase II-specific"/>
    <property type="evidence" value="ECO:0007669"/>
    <property type="project" value="TreeGrafter"/>
</dbReference>
<dbReference type="Proteomes" id="UP000789706">
    <property type="component" value="Unassembled WGS sequence"/>
</dbReference>
<dbReference type="InterPro" id="IPR039355">
    <property type="entry name" value="Transcription_factor_GATA"/>
</dbReference>
<keyword evidence="2" id="KW-0479">Metal-binding</keyword>
<dbReference type="CDD" id="cd00202">
    <property type="entry name" value="ZnF_GATA"/>
    <property type="match status" value="1"/>
</dbReference>
<evidence type="ECO:0000313" key="9">
    <source>
        <dbReference type="EMBL" id="CAG8513485.1"/>
    </source>
</evidence>
<dbReference type="GO" id="GO:0000122">
    <property type="term" value="P:negative regulation of transcription by RNA polymerase II"/>
    <property type="evidence" value="ECO:0007669"/>
    <property type="project" value="TreeGrafter"/>
</dbReference>
<dbReference type="InterPro" id="IPR000679">
    <property type="entry name" value="Znf_GATA"/>
</dbReference>
<sequence>MAPNHLLMNVDSTILFAPTYTGAYAVPASPDHKIFQVQFPYQMITPSNIVHPMTDNEIMSSLALANGMSDQKTFQEWLAVSANNSLETPVMQAPFMMDEDLFDPSDVMLGSPTEDKISSGLNSPVTSNFDENDSEMLGGSFSNDILLDDALRSSLDFFDDSSFSALTEAGALSLVSPSMSHSLHRRRSIKQEDCIEAYIKIEQDNDQQDQIISHVSNSSDSSRHESENSAGETASSHTSPFSTAPPSPHQQSSNVASDTTSLKSKSGTTTKKHTSTKPPRNLECFNCGSSLQNSQQQQQEQQQLLSPSPPPPPQTQQPQQPHLQSPPPQQLSQSVVTIVASSNEAPIRCVNCAQTQTPLWRKNEKGQPICNACGLYAKLHNRDRPVAMRKAKIQRRRRDWGAANGNPNGSLDGSGSDGSCDSNPQSPTSPHQHPLTIQTLIPGQRPIMPLVFPQSQLTNSPIAMVAPGSMQHTYTAVPFMPPQFDFDDSRFKALIGKMSRKQVESFLNVLERRCDILKQVLDDENC</sequence>
<dbReference type="SMART" id="SM00401">
    <property type="entry name" value="ZnF_GATA"/>
    <property type="match status" value="1"/>
</dbReference>
<comment type="subcellular location">
    <subcellularLocation>
        <location evidence="1">Nucleus</location>
    </subcellularLocation>
</comment>
<evidence type="ECO:0000256" key="2">
    <source>
        <dbReference type="ARBA" id="ARBA00022723"/>
    </source>
</evidence>
<dbReference type="GO" id="GO:0045944">
    <property type="term" value="P:positive regulation of transcription by RNA polymerase II"/>
    <property type="evidence" value="ECO:0007669"/>
    <property type="project" value="TreeGrafter"/>
</dbReference>
<feature type="compositionally biased region" description="Polar residues" evidence="7">
    <location>
        <begin position="424"/>
        <end position="435"/>
    </location>
</feature>
<keyword evidence="3 6" id="KW-0863">Zinc-finger</keyword>
<evidence type="ECO:0000256" key="4">
    <source>
        <dbReference type="ARBA" id="ARBA00022833"/>
    </source>
</evidence>
<keyword evidence="4" id="KW-0862">Zinc</keyword>
<comment type="caution">
    <text evidence="9">The sequence shown here is derived from an EMBL/GenBank/DDBJ whole genome shotgun (WGS) entry which is preliminary data.</text>
</comment>
<dbReference type="PANTHER" id="PTHR10071">
    <property type="entry name" value="TRANSCRIPTION FACTOR GATA FAMILY MEMBER"/>
    <property type="match status" value="1"/>
</dbReference>
<keyword evidence="5" id="KW-0539">Nucleus</keyword>
<feature type="compositionally biased region" description="Low complexity" evidence="7">
    <location>
        <begin position="257"/>
        <end position="269"/>
    </location>
</feature>
<organism evidence="9 10">
    <name type="scientific">Diversispora eburnea</name>
    <dbReference type="NCBI Taxonomy" id="1213867"/>
    <lineage>
        <taxon>Eukaryota</taxon>
        <taxon>Fungi</taxon>
        <taxon>Fungi incertae sedis</taxon>
        <taxon>Mucoromycota</taxon>
        <taxon>Glomeromycotina</taxon>
        <taxon>Glomeromycetes</taxon>
        <taxon>Diversisporales</taxon>
        <taxon>Diversisporaceae</taxon>
        <taxon>Diversispora</taxon>
    </lineage>
</organism>
<gene>
    <name evidence="9" type="ORF">DEBURN_LOCUS5297</name>
</gene>
<dbReference type="Pfam" id="PF00320">
    <property type="entry name" value="GATA"/>
    <property type="match status" value="1"/>
</dbReference>
<evidence type="ECO:0000256" key="1">
    <source>
        <dbReference type="ARBA" id="ARBA00004123"/>
    </source>
</evidence>
<dbReference type="SUPFAM" id="SSF57716">
    <property type="entry name" value="Glucocorticoid receptor-like (DNA-binding domain)"/>
    <property type="match status" value="1"/>
</dbReference>
<keyword evidence="10" id="KW-1185">Reference proteome</keyword>
<reference evidence="9" key="1">
    <citation type="submission" date="2021-06" db="EMBL/GenBank/DDBJ databases">
        <authorList>
            <person name="Kallberg Y."/>
            <person name="Tangrot J."/>
            <person name="Rosling A."/>
        </authorList>
    </citation>
    <scope>NUCLEOTIDE SEQUENCE</scope>
    <source>
        <strain evidence="9">AZ414A</strain>
    </source>
</reference>
<proteinExistence type="predicted"/>
<feature type="region of interest" description="Disordered" evidence="7">
    <location>
        <begin position="215"/>
        <end position="334"/>
    </location>
</feature>
<dbReference type="PROSITE" id="PS50114">
    <property type="entry name" value="GATA_ZN_FINGER_2"/>
    <property type="match status" value="1"/>
</dbReference>
<dbReference type="PANTHER" id="PTHR10071:SF281">
    <property type="entry name" value="BOX A-BINDING FACTOR-RELATED"/>
    <property type="match status" value="1"/>
</dbReference>
<dbReference type="InterPro" id="IPR013088">
    <property type="entry name" value="Znf_NHR/GATA"/>
</dbReference>
<dbReference type="GO" id="GO:0008270">
    <property type="term" value="F:zinc ion binding"/>
    <property type="evidence" value="ECO:0007669"/>
    <property type="project" value="UniProtKB-KW"/>
</dbReference>
<dbReference type="OrthoDB" id="515401at2759"/>
<evidence type="ECO:0000259" key="8">
    <source>
        <dbReference type="PROSITE" id="PS50114"/>
    </source>
</evidence>
<feature type="compositionally biased region" description="Low complexity" evidence="7">
    <location>
        <begin position="289"/>
        <end position="306"/>
    </location>
</feature>
<feature type="compositionally biased region" description="Polar residues" evidence="7">
    <location>
        <begin position="230"/>
        <end position="242"/>
    </location>
</feature>
<dbReference type="GO" id="GO:0000978">
    <property type="term" value="F:RNA polymerase II cis-regulatory region sequence-specific DNA binding"/>
    <property type="evidence" value="ECO:0007669"/>
    <property type="project" value="TreeGrafter"/>
</dbReference>
<accession>A0A9N9A1A3</accession>
<dbReference type="PRINTS" id="PR00619">
    <property type="entry name" value="GATAZNFINGER"/>
</dbReference>
<feature type="compositionally biased region" description="Basic residues" evidence="7">
    <location>
        <begin position="387"/>
        <end position="398"/>
    </location>
</feature>
<evidence type="ECO:0000256" key="7">
    <source>
        <dbReference type="SAM" id="MobiDB-lite"/>
    </source>
</evidence>
<evidence type="ECO:0000256" key="3">
    <source>
        <dbReference type="ARBA" id="ARBA00022771"/>
    </source>
</evidence>
<dbReference type="GO" id="GO:0005634">
    <property type="term" value="C:nucleus"/>
    <property type="evidence" value="ECO:0007669"/>
    <property type="project" value="UniProtKB-SubCell"/>
</dbReference>
<feature type="domain" description="GATA-type" evidence="8">
    <location>
        <begin position="343"/>
        <end position="396"/>
    </location>
</feature>
<evidence type="ECO:0000313" key="10">
    <source>
        <dbReference type="Proteomes" id="UP000789706"/>
    </source>
</evidence>
<feature type="region of interest" description="Disordered" evidence="7">
    <location>
        <begin position="386"/>
        <end position="435"/>
    </location>
</feature>
<dbReference type="EMBL" id="CAJVPK010000462">
    <property type="protein sequence ID" value="CAG8513485.1"/>
    <property type="molecule type" value="Genomic_DNA"/>
</dbReference>
<evidence type="ECO:0000256" key="5">
    <source>
        <dbReference type="ARBA" id="ARBA00023242"/>
    </source>
</evidence>
<feature type="compositionally biased region" description="Low complexity" evidence="7">
    <location>
        <begin position="404"/>
        <end position="423"/>
    </location>
</feature>
<protein>
    <submittedName>
        <fullName evidence="9">4876_t:CDS:1</fullName>
    </submittedName>
</protein>
<dbReference type="AlphaFoldDB" id="A0A9N9A1A3"/>
<evidence type="ECO:0000256" key="6">
    <source>
        <dbReference type="PROSITE-ProRule" id="PRU00094"/>
    </source>
</evidence>
<dbReference type="Gene3D" id="3.30.50.10">
    <property type="entry name" value="Erythroid Transcription Factor GATA-1, subunit A"/>
    <property type="match status" value="1"/>
</dbReference>